<evidence type="ECO:0000313" key="4">
    <source>
        <dbReference type="Proteomes" id="UP000700596"/>
    </source>
</evidence>
<feature type="compositionally biased region" description="Low complexity" evidence="1">
    <location>
        <begin position="235"/>
        <end position="244"/>
    </location>
</feature>
<dbReference type="AlphaFoldDB" id="A0A9P9DUI6"/>
<accession>A0A9P9DUI6</accession>
<organism evidence="3 4">
    <name type="scientific">Dendryphion nanum</name>
    <dbReference type="NCBI Taxonomy" id="256645"/>
    <lineage>
        <taxon>Eukaryota</taxon>
        <taxon>Fungi</taxon>
        <taxon>Dikarya</taxon>
        <taxon>Ascomycota</taxon>
        <taxon>Pezizomycotina</taxon>
        <taxon>Dothideomycetes</taxon>
        <taxon>Pleosporomycetidae</taxon>
        <taxon>Pleosporales</taxon>
        <taxon>Torulaceae</taxon>
        <taxon>Dendryphion</taxon>
    </lineage>
</organism>
<feature type="region of interest" description="Disordered" evidence="1">
    <location>
        <begin position="155"/>
        <end position="332"/>
    </location>
</feature>
<reference evidence="3" key="1">
    <citation type="journal article" date="2021" name="Nat. Commun.">
        <title>Genetic determinants of endophytism in the Arabidopsis root mycobiome.</title>
        <authorList>
            <person name="Mesny F."/>
            <person name="Miyauchi S."/>
            <person name="Thiergart T."/>
            <person name="Pickel B."/>
            <person name="Atanasova L."/>
            <person name="Karlsson M."/>
            <person name="Huettel B."/>
            <person name="Barry K.W."/>
            <person name="Haridas S."/>
            <person name="Chen C."/>
            <person name="Bauer D."/>
            <person name="Andreopoulos W."/>
            <person name="Pangilinan J."/>
            <person name="LaButti K."/>
            <person name="Riley R."/>
            <person name="Lipzen A."/>
            <person name="Clum A."/>
            <person name="Drula E."/>
            <person name="Henrissat B."/>
            <person name="Kohler A."/>
            <person name="Grigoriev I.V."/>
            <person name="Martin F.M."/>
            <person name="Hacquard S."/>
        </authorList>
    </citation>
    <scope>NUCLEOTIDE SEQUENCE</scope>
    <source>
        <strain evidence="3">MPI-CAGE-CH-0243</strain>
    </source>
</reference>
<protein>
    <submittedName>
        <fullName evidence="3">NLI interacting factor-like phosphatase-domain-containing protein</fullName>
    </submittedName>
</protein>
<feature type="compositionally biased region" description="Low complexity" evidence="1">
    <location>
        <begin position="273"/>
        <end position="284"/>
    </location>
</feature>
<dbReference type="CDD" id="cd07521">
    <property type="entry name" value="HAD_FCP1-like"/>
    <property type="match status" value="1"/>
</dbReference>
<proteinExistence type="predicted"/>
<feature type="compositionally biased region" description="Polar residues" evidence="1">
    <location>
        <begin position="293"/>
        <end position="305"/>
    </location>
</feature>
<evidence type="ECO:0000259" key="2">
    <source>
        <dbReference type="PROSITE" id="PS50969"/>
    </source>
</evidence>
<dbReference type="InterPro" id="IPR004274">
    <property type="entry name" value="FCP1_dom"/>
</dbReference>
<dbReference type="OrthoDB" id="277011at2759"/>
<evidence type="ECO:0000313" key="3">
    <source>
        <dbReference type="EMBL" id="KAH7125317.1"/>
    </source>
</evidence>
<dbReference type="PANTHER" id="PTHR12210">
    <property type="entry name" value="DULLARD PROTEIN PHOSPHATASE"/>
    <property type="match status" value="1"/>
</dbReference>
<dbReference type="NCBIfam" id="TIGR02251">
    <property type="entry name" value="HIF-SF_euk"/>
    <property type="match status" value="1"/>
</dbReference>
<dbReference type="SUPFAM" id="SSF56784">
    <property type="entry name" value="HAD-like"/>
    <property type="match status" value="1"/>
</dbReference>
<name>A0A9P9DUI6_9PLEO</name>
<feature type="compositionally biased region" description="Basic and acidic residues" evidence="1">
    <location>
        <begin position="163"/>
        <end position="178"/>
    </location>
</feature>
<feature type="compositionally biased region" description="Polar residues" evidence="1">
    <location>
        <begin position="198"/>
        <end position="213"/>
    </location>
</feature>
<sequence length="527" mass="58256">MNSLNVLAHIGNTPPPSPPRSRASSEANIFHAQRTQLSNDAGADSIISQISEGNMVSARARRSPAATAYPNPDSVASDFDEKSPLLNQPKEAPYPEAQVSRAWLIPKRISEAVIGSVKALVSAVVAPGLYVIACFYDEEGKFSIFSPVYTISRSFSGKKKKQERATKHSPEQPDVNEKGRRKSRGSSVSQSKTRRPSQRSPSIASNSTAITSDSELESDRRLGEEDGPSRHTRSRSSFSTASERVAPAERTMHIRLTQPDEVRQRRKKNSFRNGSSVGGSNHVSAEAAAALKSPTSPATVSSKQLTKFPRAPQPPRPLVPRRQPSYSTSASSAVGPYQKTLIIDLDETLIHSMSKGGRYTTGHMVEVKLQQPVNTGGPAVGPQVPILYYVHFRPHCDEFLKKVCKWYNLIVFTAAVQEYADPVIDLLEKERKYFAARYYRQHCTFRNGSYIKDLSQVEPDLSRVMIIDNSPISYAFNEDNAIPIEGWINDPTDNHLLHLIPLLEGLQYVTDVRALLALRSGEPQHLT</sequence>
<dbReference type="Gene3D" id="3.40.50.1000">
    <property type="entry name" value="HAD superfamily/HAD-like"/>
    <property type="match status" value="1"/>
</dbReference>
<dbReference type="FunFam" id="3.40.50.1000:FF:000089">
    <property type="entry name" value="NIF domain protein"/>
    <property type="match status" value="1"/>
</dbReference>
<comment type="caution">
    <text evidence="3">The sequence shown here is derived from an EMBL/GenBank/DDBJ whole genome shotgun (WGS) entry which is preliminary data.</text>
</comment>
<feature type="domain" description="FCP1 homology" evidence="2">
    <location>
        <begin position="334"/>
        <end position="506"/>
    </location>
</feature>
<dbReference type="InterPro" id="IPR050365">
    <property type="entry name" value="TIM50"/>
</dbReference>
<feature type="compositionally biased region" description="Basic and acidic residues" evidence="1">
    <location>
        <begin position="246"/>
        <end position="263"/>
    </location>
</feature>
<feature type="compositionally biased region" description="Basic and acidic residues" evidence="1">
    <location>
        <begin position="217"/>
        <end position="229"/>
    </location>
</feature>
<dbReference type="GO" id="GO:0016791">
    <property type="term" value="F:phosphatase activity"/>
    <property type="evidence" value="ECO:0007669"/>
    <property type="project" value="InterPro"/>
</dbReference>
<gene>
    <name evidence="3" type="ORF">B0J11DRAFT_302121</name>
</gene>
<dbReference type="Proteomes" id="UP000700596">
    <property type="component" value="Unassembled WGS sequence"/>
</dbReference>
<dbReference type="InterPro" id="IPR011948">
    <property type="entry name" value="Dullard_phosphatase"/>
</dbReference>
<feature type="region of interest" description="Disordered" evidence="1">
    <location>
        <begin position="1"/>
        <end position="26"/>
    </location>
</feature>
<keyword evidence="4" id="KW-1185">Reference proteome</keyword>
<dbReference type="PROSITE" id="PS50969">
    <property type="entry name" value="FCP1"/>
    <property type="match status" value="1"/>
</dbReference>
<feature type="region of interest" description="Disordered" evidence="1">
    <location>
        <begin position="62"/>
        <end position="92"/>
    </location>
</feature>
<evidence type="ECO:0000256" key="1">
    <source>
        <dbReference type="SAM" id="MobiDB-lite"/>
    </source>
</evidence>
<dbReference type="EMBL" id="JAGMWT010000007">
    <property type="protein sequence ID" value="KAH7125317.1"/>
    <property type="molecule type" value="Genomic_DNA"/>
</dbReference>
<dbReference type="InterPro" id="IPR023214">
    <property type="entry name" value="HAD_sf"/>
</dbReference>
<dbReference type="Pfam" id="PF03031">
    <property type="entry name" value="NIF"/>
    <property type="match status" value="1"/>
</dbReference>
<dbReference type="SMART" id="SM00577">
    <property type="entry name" value="CPDc"/>
    <property type="match status" value="1"/>
</dbReference>
<dbReference type="InterPro" id="IPR036412">
    <property type="entry name" value="HAD-like_sf"/>
</dbReference>